<gene>
    <name evidence="8" type="ORF">EANT1437_LOCUS2068</name>
</gene>
<feature type="transmembrane region" description="Helical" evidence="6">
    <location>
        <begin position="446"/>
        <end position="465"/>
    </location>
</feature>
<feature type="compositionally biased region" description="Basic and acidic residues" evidence="7">
    <location>
        <begin position="1"/>
        <end position="10"/>
    </location>
</feature>
<accession>A0A7S2R208</accession>
<comment type="similarity">
    <text evidence="2 6">Belongs to the CTL (choline transporter-like) family.</text>
</comment>
<feature type="transmembrane region" description="Helical" evidence="6">
    <location>
        <begin position="95"/>
        <end position="117"/>
    </location>
</feature>
<keyword evidence="4 6" id="KW-1133">Transmembrane helix</keyword>
<evidence type="ECO:0000256" key="2">
    <source>
        <dbReference type="ARBA" id="ARBA00007168"/>
    </source>
</evidence>
<feature type="transmembrane region" description="Helical" evidence="6">
    <location>
        <begin position="240"/>
        <end position="273"/>
    </location>
</feature>
<feature type="region of interest" description="Disordered" evidence="7">
    <location>
        <begin position="1"/>
        <end position="22"/>
    </location>
</feature>
<comment type="function">
    <text evidence="6">Choline transporter.</text>
</comment>
<dbReference type="GO" id="GO:0005886">
    <property type="term" value="C:plasma membrane"/>
    <property type="evidence" value="ECO:0007669"/>
    <property type="project" value="UniProtKB-SubCell"/>
</dbReference>
<dbReference type="PANTHER" id="PTHR12385:SF4">
    <property type="entry name" value="PROTEIN PNS1"/>
    <property type="match status" value="1"/>
</dbReference>
<proteinExistence type="inferred from homology"/>
<protein>
    <recommendedName>
        <fullName evidence="6">Choline transporter-like protein</fullName>
    </recommendedName>
</protein>
<feature type="transmembrane region" description="Helical" evidence="6">
    <location>
        <begin position="152"/>
        <end position="173"/>
    </location>
</feature>
<feature type="transmembrane region" description="Helical" evidence="6">
    <location>
        <begin position="390"/>
        <end position="413"/>
    </location>
</feature>
<keyword evidence="5 6" id="KW-0472">Membrane</keyword>
<feature type="transmembrane region" description="Helical" evidence="6">
    <location>
        <begin position="293"/>
        <end position="313"/>
    </location>
</feature>
<evidence type="ECO:0000256" key="3">
    <source>
        <dbReference type="ARBA" id="ARBA00022692"/>
    </source>
</evidence>
<dbReference type="Pfam" id="PF04515">
    <property type="entry name" value="Choline_transpo"/>
    <property type="match status" value="1"/>
</dbReference>
<evidence type="ECO:0000256" key="4">
    <source>
        <dbReference type="ARBA" id="ARBA00022989"/>
    </source>
</evidence>
<evidence type="ECO:0000256" key="7">
    <source>
        <dbReference type="SAM" id="MobiDB-lite"/>
    </source>
</evidence>
<evidence type="ECO:0000313" key="8">
    <source>
        <dbReference type="EMBL" id="CAD9658266.1"/>
    </source>
</evidence>
<organism evidence="8">
    <name type="scientific">Eucampia antarctica</name>
    <dbReference type="NCBI Taxonomy" id="49252"/>
    <lineage>
        <taxon>Eukaryota</taxon>
        <taxon>Sar</taxon>
        <taxon>Stramenopiles</taxon>
        <taxon>Ochrophyta</taxon>
        <taxon>Bacillariophyta</taxon>
        <taxon>Mediophyceae</taxon>
        <taxon>Biddulphiophycidae</taxon>
        <taxon>Hemiaulales</taxon>
        <taxon>Hemiaulaceae</taxon>
        <taxon>Eucampia</taxon>
    </lineage>
</organism>
<feature type="transmembrane region" description="Helical" evidence="6">
    <location>
        <begin position="193"/>
        <end position="219"/>
    </location>
</feature>
<dbReference type="PANTHER" id="PTHR12385">
    <property type="entry name" value="CHOLINE TRANSPORTER-LIKE (SLC FAMILY 44)"/>
    <property type="match status" value="1"/>
</dbReference>
<evidence type="ECO:0000256" key="1">
    <source>
        <dbReference type="ARBA" id="ARBA00004141"/>
    </source>
</evidence>
<feature type="transmembrane region" description="Helical" evidence="6">
    <location>
        <begin position="56"/>
        <end position="75"/>
    </location>
</feature>
<reference evidence="8" key="1">
    <citation type="submission" date="2021-01" db="EMBL/GenBank/DDBJ databases">
        <authorList>
            <person name="Corre E."/>
            <person name="Pelletier E."/>
            <person name="Niang G."/>
            <person name="Scheremetjew M."/>
            <person name="Finn R."/>
            <person name="Kale V."/>
            <person name="Holt S."/>
            <person name="Cochrane G."/>
            <person name="Meng A."/>
            <person name="Brown T."/>
            <person name="Cohen L."/>
        </authorList>
    </citation>
    <scope>NUCLEOTIDE SEQUENCE</scope>
    <source>
        <strain evidence="8">CCMP1452</strain>
    </source>
</reference>
<sequence length="506" mass="54851">MTRYESHEDIPQATSSNGLGGVPDLTAKLIDKEDEAGADATPCTRGEVQERSCRDVIFALLFIAMVIGVAVVAGIKGFPALHEDKDNSKKKLTGVLYYALSTCAISIAFSGIALLVLNTFTEYIIVGSLLFSMAVSLGLAISCVFMGNIFGVVIGLLSFSLGLCYFCMIQNRIPFASANLKTGVAATKSNAGIFIVAYIFVAMSIVWIFIWMVALFGAFNGDKKCDANGNNCKYNINIGIMFLLFISIFWATQVFVNSVHVVVAGVIGTWWFAPDNAKSCCSEAVQGSLFRTLTTSFGSVCFGSLVVAIIQALKAIVESLRNNSGNDAADNCCLCCFECILNCIEDVAEYFNKYAFVYVGLYGYSYMEAGKNVMTLFDLRGFSVIISDQLVSSALNFMTLSVALISAGIGILINHSNPEWLREFSGSKNGPSFDINGNNTNLTMPAFLISFTVGIIICHTLMGVLDSAVNTVIVCFAEAPGEFEENHPEHSQRMRAAWLQVYQFEP</sequence>
<evidence type="ECO:0000256" key="5">
    <source>
        <dbReference type="ARBA" id="ARBA00023136"/>
    </source>
</evidence>
<dbReference type="InterPro" id="IPR007603">
    <property type="entry name" value="Choline_transptr-like"/>
</dbReference>
<dbReference type="GO" id="GO:0022857">
    <property type="term" value="F:transmembrane transporter activity"/>
    <property type="evidence" value="ECO:0007669"/>
    <property type="project" value="UniProtKB-UniRule"/>
</dbReference>
<feature type="transmembrane region" description="Helical" evidence="6">
    <location>
        <begin position="123"/>
        <end position="145"/>
    </location>
</feature>
<keyword evidence="3 6" id="KW-0812">Transmembrane</keyword>
<name>A0A7S2R208_9STRA</name>
<comment type="subcellular location">
    <subcellularLocation>
        <location evidence="6">Cell membrane</location>
        <topology evidence="6">Multi-pass membrane protein</topology>
    </subcellularLocation>
    <subcellularLocation>
        <location evidence="1">Membrane</location>
        <topology evidence="1">Multi-pass membrane protein</topology>
    </subcellularLocation>
</comment>
<dbReference type="AlphaFoldDB" id="A0A7S2R208"/>
<dbReference type="EMBL" id="HBHI01004089">
    <property type="protein sequence ID" value="CAD9658266.1"/>
    <property type="molecule type" value="Transcribed_RNA"/>
</dbReference>
<evidence type="ECO:0000256" key="6">
    <source>
        <dbReference type="RuleBase" id="RU368066"/>
    </source>
</evidence>